<evidence type="ECO:0008006" key="3">
    <source>
        <dbReference type="Google" id="ProtNLM"/>
    </source>
</evidence>
<dbReference type="AlphaFoldDB" id="A0A6M7UIX2"/>
<organism evidence="1 2">
    <name type="scientific">Mesorhizobium erdmanii</name>
    <dbReference type="NCBI Taxonomy" id="1777866"/>
    <lineage>
        <taxon>Bacteria</taxon>
        <taxon>Pseudomonadati</taxon>
        <taxon>Pseudomonadota</taxon>
        <taxon>Alphaproteobacteria</taxon>
        <taxon>Hyphomicrobiales</taxon>
        <taxon>Phyllobacteriaceae</taxon>
        <taxon>Mesorhizobium</taxon>
    </lineage>
</organism>
<gene>
    <name evidence="1" type="ORF">EB233_17835</name>
</gene>
<keyword evidence="2" id="KW-1185">Reference proteome</keyword>
<dbReference type="Proteomes" id="UP000503339">
    <property type="component" value="Chromosome"/>
</dbReference>
<accession>A0A6M7UIX2</accession>
<dbReference type="EMBL" id="CP033361">
    <property type="protein sequence ID" value="QKC77134.1"/>
    <property type="molecule type" value="Genomic_DNA"/>
</dbReference>
<evidence type="ECO:0000313" key="2">
    <source>
        <dbReference type="Proteomes" id="UP000503339"/>
    </source>
</evidence>
<evidence type="ECO:0000313" key="1">
    <source>
        <dbReference type="EMBL" id="QKC77134.1"/>
    </source>
</evidence>
<sequence length="183" mass="20575">MTNPVGLKQVSAKLWERPQPLGHFAGELLKRGRSYYQAFQIIAERHDVGLSYPAYFLLAHAVEVILKSYLAFKGVSKLDMRRKPFGHDIDYIFSECERRGLVITDQLMKPLAGGLGHINQDYDLRYPTGFNLSIAGPKHYIPPVDALLAVIAPVVEQAAIMADLQFAADTRHLRGKGKIRWSD</sequence>
<protein>
    <recommendedName>
        <fullName evidence="3">HEPN domain-containing protein</fullName>
    </recommendedName>
</protein>
<dbReference type="KEGG" id="merd:EB233_17835"/>
<name>A0A6M7UIX2_9HYPH</name>
<reference evidence="1 2" key="1">
    <citation type="submission" date="2018-10" db="EMBL/GenBank/DDBJ databases">
        <authorList>
            <person name="Perry B.J."/>
            <person name="Sullivan J.T."/>
            <person name="Murphy R.J.T."/>
            <person name="Ramsay J.P."/>
            <person name="Ronson C.W."/>
        </authorList>
    </citation>
    <scope>NUCLEOTIDE SEQUENCE [LARGE SCALE GENOMIC DNA]</scope>
    <source>
        <strain evidence="1 2">NZP2014</strain>
    </source>
</reference>
<proteinExistence type="predicted"/>
<dbReference type="RefSeq" id="WP_064988418.1">
    <property type="nucleotide sequence ID" value="NZ_CP033361.1"/>
</dbReference>